<proteinExistence type="predicted"/>
<dbReference type="EMBL" id="LR792684">
    <property type="protein sequence ID" value="CAB3389557.1"/>
    <property type="molecule type" value="Genomic_DNA"/>
</dbReference>
<organism evidence="1 2">
    <name type="scientific">Kyrpidia spormannii</name>
    <dbReference type="NCBI Taxonomy" id="2055160"/>
    <lineage>
        <taxon>Bacteria</taxon>
        <taxon>Bacillati</taxon>
        <taxon>Bacillota</taxon>
        <taxon>Bacilli</taxon>
        <taxon>Bacillales</taxon>
        <taxon>Alicyclobacillaceae</taxon>
        <taxon>Kyrpidia</taxon>
    </lineage>
</organism>
<accession>A0ACA8Z512</accession>
<dbReference type="Proteomes" id="UP000501793">
    <property type="component" value="Chromosome"/>
</dbReference>
<keyword evidence="2" id="KW-1185">Reference proteome</keyword>
<evidence type="ECO:0000313" key="2">
    <source>
        <dbReference type="Proteomes" id="UP000501793"/>
    </source>
</evidence>
<gene>
    <name evidence="1" type="ORF">FAVT5_0387</name>
</gene>
<protein>
    <submittedName>
        <fullName evidence="1">Uncharacterized protein</fullName>
    </submittedName>
</protein>
<evidence type="ECO:0000313" key="1">
    <source>
        <dbReference type="EMBL" id="CAB3389557.1"/>
    </source>
</evidence>
<sequence length="178" mass="20789">MIAVAQFHLIKFLAEREGLSQREIARKLQISRNTVAKYLQGDTAPTAAKRRQVYAHRRYSAEVEHVIPLIDQWLKEDQQVWKKQRHTAARIYRRLRDEYGFTGSESNIRKVVAQRRAQQQEVFIPLVFNWDSSFNLIGARQMSRLAVRSPVCIFSACNCRPVARSLFEPTAARNRSRF</sequence>
<reference evidence="1" key="1">
    <citation type="submission" date="2020-04" db="EMBL/GenBank/DDBJ databases">
        <authorList>
            <person name="Hogendoorn C."/>
        </authorList>
    </citation>
    <scope>NUCLEOTIDE SEQUENCE</scope>
    <source>
        <strain evidence="1">FAVT5</strain>
    </source>
</reference>
<name>A0ACA8Z512_9BACL</name>